<dbReference type="InterPro" id="IPR037401">
    <property type="entry name" value="SnoaL-like"/>
</dbReference>
<dbReference type="Gene3D" id="3.10.450.50">
    <property type="match status" value="1"/>
</dbReference>
<dbReference type="InterPro" id="IPR032710">
    <property type="entry name" value="NTF2-like_dom_sf"/>
</dbReference>
<dbReference type="Proteomes" id="UP001184150">
    <property type="component" value="Unassembled WGS sequence"/>
</dbReference>
<evidence type="ECO:0000259" key="2">
    <source>
        <dbReference type="Pfam" id="PF13577"/>
    </source>
</evidence>
<accession>A0ABU1ML14</accession>
<proteinExistence type="predicted"/>
<reference evidence="3 4" key="1">
    <citation type="submission" date="2023-07" db="EMBL/GenBank/DDBJ databases">
        <title>Sorghum-associated microbial communities from plants grown in Nebraska, USA.</title>
        <authorList>
            <person name="Schachtman D."/>
        </authorList>
    </citation>
    <scope>NUCLEOTIDE SEQUENCE [LARGE SCALE GENOMIC DNA]</scope>
    <source>
        <strain evidence="3 4">DS1027</strain>
    </source>
</reference>
<protein>
    <recommendedName>
        <fullName evidence="2">SnoaL-like domain-containing protein</fullName>
    </recommendedName>
</protein>
<evidence type="ECO:0000313" key="4">
    <source>
        <dbReference type="Proteomes" id="UP001184150"/>
    </source>
</evidence>
<dbReference type="EMBL" id="JAVDRD010000004">
    <property type="protein sequence ID" value="MDR6511023.1"/>
    <property type="molecule type" value="Genomic_DNA"/>
</dbReference>
<sequence length="177" mass="19680">MTQTRLATLADPLADYVARRDITDALHRYMRGLDRLDEALFRSAFHPDAQIDCGVYAGDLDGFVTFAFGFLGQMQASHHMLGQSRIAIHDTARASGESYFQAWHGIRDADGAPRDLFIAGCYIDAYACRDGQWCIVRRTLISEWATDMAATGQAHMNAPQTLRSARGGHDLSDRPAW</sequence>
<organism evidence="3 4">
    <name type="scientific">Novosphingobium capsulatum</name>
    <dbReference type="NCBI Taxonomy" id="13688"/>
    <lineage>
        <taxon>Bacteria</taxon>
        <taxon>Pseudomonadati</taxon>
        <taxon>Pseudomonadota</taxon>
        <taxon>Alphaproteobacteria</taxon>
        <taxon>Sphingomonadales</taxon>
        <taxon>Sphingomonadaceae</taxon>
        <taxon>Novosphingobium</taxon>
    </lineage>
</organism>
<dbReference type="RefSeq" id="WP_309805001.1">
    <property type="nucleotide sequence ID" value="NZ_JAVDRD010000004.1"/>
</dbReference>
<name>A0ABU1ML14_9SPHN</name>
<dbReference type="SUPFAM" id="SSF54427">
    <property type="entry name" value="NTF2-like"/>
    <property type="match status" value="1"/>
</dbReference>
<evidence type="ECO:0000313" key="3">
    <source>
        <dbReference type="EMBL" id="MDR6511023.1"/>
    </source>
</evidence>
<gene>
    <name evidence="3" type="ORF">J2792_001895</name>
</gene>
<comment type="caution">
    <text evidence="3">The sequence shown here is derived from an EMBL/GenBank/DDBJ whole genome shotgun (WGS) entry which is preliminary data.</text>
</comment>
<dbReference type="Pfam" id="PF13577">
    <property type="entry name" value="SnoaL_4"/>
    <property type="match status" value="1"/>
</dbReference>
<evidence type="ECO:0000256" key="1">
    <source>
        <dbReference type="SAM" id="MobiDB-lite"/>
    </source>
</evidence>
<feature type="compositionally biased region" description="Basic and acidic residues" evidence="1">
    <location>
        <begin position="167"/>
        <end position="177"/>
    </location>
</feature>
<keyword evidence="4" id="KW-1185">Reference proteome</keyword>
<feature type="domain" description="SnoaL-like" evidence="2">
    <location>
        <begin position="18"/>
        <end position="139"/>
    </location>
</feature>
<feature type="region of interest" description="Disordered" evidence="1">
    <location>
        <begin position="156"/>
        <end position="177"/>
    </location>
</feature>